<comment type="caution">
    <text evidence="1">The sequence shown here is derived from an EMBL/GenBank/DDBJ whole genome shotgun (WGS) entry which is preliminary data.</text>
</comment>
<proteinExistence type="predicted"/>
<reference evidence="2" key="1">
    <citation type="journal article" date="2019" name="Int. J. Syst. Evol. Microbiol.">
        <title>The Global Catalogue of Microorganisms (GCM) 10K type strain sequencing project: providing services to taxonomists for standard genome sequencing and annotation.</title>
        <authorList>
            <consortium name="The Broad Institute Genomics Platform"/>
            <consortium name="The Broad Institute Genome Sequencing Center for Infectious Disease"/>
            <person name="Wu L."/>
            <person name="Ma J."/>
        </authorList>
    </citation>
    <scope>NUCLEOTIDE SEQUENCE [LARGE SCALE GENOMIC DNA]</scope>
    <source>
        <strain evidence="2">CCUG 71848</strain>
    </source>
</reference>
<sequence>MDSKQAKTSPNKNQKLTTDDLLKYRYETKGELINAQMDGRSIINPKDDPAKIPASGDYTGIVKIADQERITPMTVKNSSKSDVNAVIYLDLQGFTKLPHYSPIPVSIKWIKRL</sequence>
<keyword evidence="2" id="KW-1185">Reference proteome</keyword>
<dbReference type="RefSeq" id="WP_225419122.1">
    <property type="nucleotide sequence ID" value="NZ_JBHTLH010000041.1"/>
</dbReference>
<evidence type="ECO:0000313" key="1">
    <source>
        <dbReference type="EMBL" id="MFD1126033.1"/>
    </source>
</evidence>
<protein>
    <submittedName>
        <fullName evidence="1">Uncharacterized protein</fullName>
    </submittedName>
</protein>
<name>A0ABW3PJ52_9LACO</name>
<organism evidence="1 2">
    <name type="scientific">Lentilactobacillus raoultii</name>
    <dbReference type="NCBI Taxonomy" id="1987503"/>
    <lineage>
        <taxon>Bacteria</taxon>
        <taxon>Bacillati</taxon>
        <taxon>Bacillota</taxon>
        <taxon>Bacilli</taxon>
        <taxon>Lactobacillales</taxon>
        <taxon>Lactobacillaceae</taxon>
        <taxon>Lentilactobacillus</taxon>
    </lineage>
</organism>
<accession>A0ABW3PJ52</accession>
<dbReference type="EMBL" id="JBHTLH010000041">
    <property type="protein sequence ID" value="MFD1126033.1"/>
    <property type="molecule type" value="Genomic_DNA"/>
</dbReference>
<evidence type="ECO:0000313" key="2">
    <source>
        <dbReference type="Proteomes" id="UP001597156"/>
    </source>
</evidence>
<dbReference type="Proteomes" id="UP001597156">
    <property type="component" value="Unassembled WGS sequence"/>
</dbReference>
<gene>
    <name evidence="1" type="ORF">ACFQ22_11790</name>
</gene>